<name>A0ACC1PG05_9PEZI</name>
<dbReference type="EMBL" id="JAPDGR010000302">
    <property type="protein sequence ID" value="KAJ2991881.1"/>
    <property type="molecule type" value="Genomic_DNA"/>
</dbReference>
<keyword evidence="2" id="KW-1185">Reference proteome</keyword>
<evidence type="ECO:0000313" key="1">
    <source>
        <dbReference type="EMBL" id="KAJ2991881.1"/>
    </source>
</evidence>
<evidence type="ECO:0000313" key="2">
    <source>
        <dbReference type="Proteomes" id="UP001143856"/>
    </source>
</evidence>
<reference evidence="1" key="1">
    <citation type="submission" date="2022-10" db="EMBL/GenBank/DDBJ databases">
        <title>Genome Sequence of Xylaria curta.</title>
        <authorList>
            <person name="Buettner E."/>
        </authorList>
    </citation>
    <scope>NUCLEOTIDE SEQUENCE</scope>
    <source>
        <strain evidence="1">Babe10</strain>
    </source>
</reference>
<accession>A0ACC1PG05</accession>
<comment type="caution">
    <text evidence="1">The sequence shown here is derived from an EMBL/GenBank/DDBJ whole genome shotgun (WGS) entry which is preliminary data.</text>
</comment>
<organism evidence="1 2">
    <name type="scientific">Xylaria curta</name>
    <dbReference type="NCBI Taxonomy" id="42375"/>
    <lineage>
        <taxon>Eukaryota</taxon>
        <taxon>Fungi</taxon>
        <taxon>Dikarya</taxon>
        <taxon>Ascomycota</taxon>
        <taxon>Pezizomycotina</taxon>
        <taxon>Sordariomycetes</taxon>
        <taxon>Xylariomycetidae</taxon>
        <taxon>Xylariales</taxon>
        <taxon>Xylariaceae</taxon>
        <taxon>Xylaria</taxon>
    </lineage>
</organism>
<protein>
    <submittedName>
        <fullName evidence="1">Uncharacterized protein</fullName>
    </submittedName>
</protein>
<dbReference type="Proteomes" id="UP001143856">
    <property type="component" value="Unassembled WGS sequence"/>
</dbReference>
<proteinExistence type="predicted"/>
<gene>
    <name evidence="1" type="ORF">NUW58_g2357</name>
</gene>
<sequence>MTGHTIDHLLEACANSASYPTQLLRSELFPYALQKYKELIDERESRVFRFPSTSNVYKCNSTAQLDKYLKVMAQFLDVILFFGTLPGINVPTAFHRCVFRHERFVDPEDASRFSIPQLGRSGMEIRHCYNLWSVEKSDSKYGKRAPWEIRQAGLYHSLDISSGRATWIHIKANKLLETRIQEAYSSVELLRGGNLQSVQGSFSASLLTHLILFEWCSENWRQYLHYWECELERILTTIRKAPINKVEKVLVDVKSNIADILGSTSQPLLISPPTTRRGTMSSNITTHWGTSRRVTSINNLSTPVQSSVAEKPSLVDFLQPVALNLNKQSPALTPPPDILDSPADTFQIFEEFKFEDLQRLHHIGSKLHEADMIMKLDANILLEIMEYFKCLVNDSQTPKALRDGCQGALSKFMQRTLGIVRELETERTRIVTLTALLNDGKALFDAITQFRNMELNQLSSARMEIMTKDMHQSTLQMETIAGKTEKETSSMHIITLHVGSRTQEKMAVPMREQVSQLCQDFKGWVQENVHQGIDGTGSEAGYVSKSQLREYWTHRRVATILGHREQYVDIAGILGRYLQVISILTYITDDSCRRTEYLENFYQLEIDDHSLPLDPNIDRETMPQRVLRPFHDDPAGNKAREDFFIYQWKFLPLELASSGVVIDRVHPQRALHVRHIIPITKEGELSRRSGGGARVVKVRPHEASGLSSEEYIVLKEYDKKRNNTEFMHERNTYNSIRNTTGTDVNSISQNFLRYYGCFIQGDRCVLLIEYANQGSLLDFFRKNEYLPRSEKEAQDLWHDLRHLIGGLAILHTGGQNNSRIHQDIKPANIFVSMIDSKETRFSFKFGDFGMSSVTPIAEDGNTTGHDNGGTRMYSAPELSKVDPGITSGEKTSWAADIWSFGCVLLDCGVWMTLHERGRIEFRTQRIEETISSSQSDYLRNAGYSGAFHNGVEVLPIVQRKIKEIEALGSPAAQLTCRMMEFVHNEMLQSGFAQRLNAQQLGIRFQKVLDRSTRSPIDMPLTSSQFSQYSIPSRRTSNGISVVGVGDKGNEEILRPKSPQRYITWHSDHNASGDAISSPISFDPEPSIRSPTLPPSEVSHPLTPSSNQSTVHELRRPSPSHPRMATGAIQPGINLNGDACSLNTIQSVLGWIPKHKQNRAPMLGWLEQPLRRVRGRDQCFVFDNSRSMEPHWPDVKGTADALIYILKSADPDGFELHMTNSSNSPITRKNRKGLFETGGYFDQEAPRSDIGDCHMEQVLSTILGGLVGKALAPAPKLPRLRSRQIEGVSVYVFTNGVWEGRRNGDGASKEASGVENAIKTVVDRLKAAGQMRTFLSIQFIRFGDDPNGSERLSWLDDGIEEMTGGWDIVDTTKHTGDVEKMIIGAISRYTDGG</sequence>